<evidence type="ECO:0000256" key="5">
    <source>
        <dbReference type="ARBA" id="ARBA00022840"/>
    </source>
</evidence>
<keyword evidence="2 11" id="KW-0547">Nucleotide-binding</keyword>
<keyword evidence="3 11" id="KW-0378">Hydrolase</keyword>
<evidence type="ECO:0000259" key="13">
    <source>
        <dbReference type="PROSITE" id="PS51217"/>
    </source>
</evidence>
<dbReference type="GO" id="GO:0033202">
    <property type="term" value="C:DNA helicase complex"/>
    <property type="evidence" value="ECO:0007669"/>
    <property type="project" value="TreeGrafter"/>
</dbReference>
<dbReference type="InterPro" id="IPR014017">
    <property type="entry name" value="DNA_helicase_UvrD-like_C"/>
</dbReference>
<dbReference type="CDD" id="cd17932">
    <property type="entry name" value="DEXQc_UvrD"/>
    <property type="match status" value="1"/>
</dbReference>
<dbReference type="SUPFAM" id="SSF52540">
    <property type="entry name" value="P-loop containing nucleoside triphosphate hydrolases"/>
    <property type="match status" value="1"/>
</dbReference>
<dbReference type="Pfam" id="PF13361">
    <property type="entry name" value="UvrD_C"/>
    <property type="match status" value="1"/>
</dbReference>
<dbReference type="Gene3D" id="3.40.50.300">
    <property type="entry name" value="P-loop containing nucleotide triphosphate hydrolases"/>
    <property type="match status" value="2"/>
</dbReference>
<evidence type="ECO:0000256" key="7">
    <source>
        <dbReference type="ARBA" id="ARBA00023235"/>
    </source>
</evidence>
<feature type="domain" description="UvrD-like helicase C-terminal" evidence="13">
    <location>
        <begin position="420"/>
        <end position="687"/>
    </location>
</feature>
<evidence type="ECO:0000313" key="15">
    <source>
        <dbReference type="Proteomes" id="UP000602076"/>
    </source>
</evidence>
<keyword evidence="7" id="KW-0413">Isomerase</keyword>
<reference evidence="14" key="1">
    <citation type="submission" date="2020-09" db="EMBL/GenBank/DDBJ databases">
        <title>Bacillus faecalis sp. nov., a moderately halophilic bacterium isolated from cow faeces.</title>
        <authorList>
            <person name="Jiang L."/>
            <person name="Lee J."/>
        </authorList>
    </citation>
    <scope>NUCLEOTIDE SEQUENCE</scope>
    <source>
        <strain evidence="14">AGMB 02131</strain>
    </source>
</reference>
<dbReference type="InterPro" id="IPR027417">
    <property type="entry name" value="P-loop_NTPase"/>
</dbReference>
<dbReference type="GO" id="GO:0005524">
    <property type="term" value="F:ATP binding"/>
    <property type="evidence" value="ECO:0007669"/>
    <property type="project" value="UniProtKB-UniRule"/>
</dbReference>
<dbReference type="InterPro" id="IPR014016">
    <property type="entry name" value="UvrD-like_ATP-bd"/>
</dbReference>
<evidence type="ECO:0000256" key="6">
    <source>
        <dbReference type="ARBA" id="ARBA00023125"/>
    </source>
</evidence>
<dbReference type="PROSITE" id="PS51217">
    <property type="entry name" value="UVRD_HELICASE_CTER"/>
    <property type="match status" value="1"/>
</dbReference>
<dbReference type="AlphaFoldDB" id="A0A927HCC4"/>
<dbReference type="Pfam" id="PF00580">
    <property type="entry name" value="UvrD-helicase"/>
    <property type="match status" value="1"/>
</dbReference>
<feature type="binding site" evidence="11">
    <location>
        <begin position="161"/>
        <end position="168"/>
    </location>
    <ligand>
        <name>ATP</name>
        <dbReference type="ChEBI" id="CHEBI:30616"/>
    </ligand>
</feature>
<comment type="catalytic activity">
    <reaction evidence="10">
        <text>ATP + H2O = ADP + phosphate + H(+)</text>
        <dbReference type="Rhea" id="RHEA:13065"/>
        <dbReference type="ChEBI" id="CHEBI:15377"/>
        <dbReference type="ChEBI" id="CHEBI:15378"/>
        <dbReference type="ChEBI" id="CHEBI:30616"/>
        <dbReference type="ChEBI" id="CHEBI:43474"/>
        <dbReference type="ChEBI" id="CHEBI:456216"/>
        <dbReference type="EC" id="5.6.2.4"/>
    </reaction>
</comment>
<comment type="caution">
    <text evidence="14">The sequence shown here is derived from an EMBL/GenBank/DDBJ whole genome shotgun (WGS) entry which is preliminary data.</text>
</comment>
<comment type="catalytic activity">
    <reaction evidence="8">
        <text>Couples ATP hydrolysis with the unwinding of duplex DNA by translocating in the 3'-5' direction.</text>
        <dbReference type="EC" id="5.6.2.4"/>
    </reaction>
</comment>
<dbReference type="EC" id="5.6.2.4" evidence="9"/>
<proteinExistence type="inferred from homology"/>
<keyword evidence="6" id="KW-0238">DNA-binding</keyword>
<dbReference type="PANTHER" id="PTHR11070:SF2">
    <property type="entry name" value="ATP-DEPENDENT DNA HELICASE SRS2"/>
    <property type="match status" value="1"/>
</dbReference>
<evidence type="ECO:0000256" key="1">
    <source>
        <dbReference type="ARBA" id="ARBA00009922"/>
    </source>
</evidence>
<evidence type="ECO:0000256" key="4">
    <source>
        <dbReference type="ARBA" id="ARBA00022806"/>
    </source>
</evidence>
<evidence type="ECO:0000256" key="10">
    <source>
        <dbReference type="ARBA" id="ARBA00048988"/>
    </source>
</evidence>
<sequence>MKTAKYQQETIKLAHLSPELLQLNFERGKKGLLSCPVCGDQVRLYIGIAEEPHFYHSQTDKPACQSSNDLVAASSANKKEAYIERGGFRLPASRSITNGTESFSFKSSRSISGNPPFLPIAPKKNDSLHPFLTALEQSGVTLDDEQREAVVDTEGPLLVLSGAGSGKTRVLTARTTFLMKAMNVPPSQILLVTFTAKAAKEMKERMLSYPGVTPADVAALVAGTFHSIFYKILLFHERERWQNNALIKFDWEKENMLKMAGRERGLDEKEFAYDAAIQQIGLWKNSLLFPKDIKPQDDWEEDCCYLYTKYEASKNAAGKFDFDDMLIGCYHLFNENPDILEKYQKRFSHILIDEFQDINKVQYKLMKMLSKLNRNICVVGDDDQSIYAFRGSDPSFILDFEKDFPEAEIIRLSQNYRSSHQIVATANRMISKNERRKAKTMIAQHNNGEAPVMFYPYDEEQEATMIVTDIAEKIAAGANPADFAILYRTHTMSRAIFERLAESNLPFVIDQDSESFYQRRLVRSMLAFLRLSLDADDIHAVADILPAMFLRNNLLQEIKAQMILQDCDALTALSKIKTGHAFQERKLSKLPGQIKSLQNIPPAVALERIEKDMGFNDYVKKRGNEGNKMEKGSDDIRNLKVAAKRFQDSRSFLQHADHMSAMNKEIKNLSKHFPQAITLTTIHRAKGLEYSYVYILGAVDGGIPHDYAMDDYRKGNKHALEEERRLMYVAATRAKQHLYFSVLQTRGGKTAYPSRFLYL</sequence>
<evidence type="ECO:0000256" key="2">
    <source>
        <dbReference type="ARBA" id="ARBA00022741"/>
    </source>
</evidence>
<evidence type="ECO:0000313" key="14">
    <source>
        <dbReference type="EMBL" id="MBD3109884.1"/>
    </source>
</evidence>
<dbReference type="EMBL" id="JACXSI010000046">
    <property type="protein sequence ID" value="MBD3109884.1"/>
    <property type="molecule type" value="Genomic_DNA"/>
</dbReference>
<comment type="similarity">
    <text evidence="1">Belongs to the helicase family. UvrD subfamily.</text>
</comment>
<evidence type="ECO:0000256" key="9">
    <source>
        <dbReference type="ARBA" id="ARBA00034808"/>
    </source>
</evidence>
<dbReference type="CDD" id="cd18807">
    <property type="entry name" value="SF1_C_UvrD"/>
    <property type="match status" value="1"/>
</dbReference>
<dbReference type="PANTHER" id="PTHR11070">
    <property type="entry name" value="UVRD / RECB / PCRA DNA HELICASE FAMILY MEMBER"/>
    <property type="match status" value="1"/>
</dbReference>
<dbReference type="PROSITE" id="PS51198">
    <property type="entry name" value="UVRD_HELICASE_ATP_BIND"/>
    <property type="match status" value="1"/>
</dbReference>
<dbReference type="InterPro" id="IPR000212">
    <property type="entry name" value="DNA_helicase_UvrD/REP"/>
</dbReference>
<dbReference type="InterPro" id="IPR013986">
    <property type="entry name" value="DExx_box_DNA_helicase_dom_sf"/>
</dbReference>
<protein>
    <recommendedName>
        <fullName evidence="9">DNA 3'-5' helicase</fullName>
        <ecNumber evidence="9">5.6.2.4</ecNumber>
    </recommendedName>
</protein>
<dbReference type="GO" id="GO:0000725">
    <property type="term" value="P:recombinational repair"/>
    <property type="evidence" value="ECO:0007669"/>
    <property type="project" value="TreeGrafter"/>
</dbReference>
<evidence type="ECO:0000256" key="8">
    <source>
        <dbReference type="ARBA" id="ARBA00034617"/>
    </source>
</evidence>
<feature type="domain" description="UvrD-like helicase ATP-binding" evidence="12">
    <location>
        <begin position="140"/>
        <end position="419"/>
    </location>
</feature>
<dbReference type="Gene3D" id="1.10.486.10">
    <property type="entry name" value="PCRA, domain 4"/>
    <property type="match status" value="1"/>
</dbReference>
<evidence type="ECO:0000259" key="12">
    <source>
        <dbReference type="PROSITE" id="PS51198"/>
    </source>
</evidence>
<dbReference type="Gene3D" id="1.10.10.160">
    <property type="match status" value="1"/>
</dbReference>
<accession>A0A927HCC4</accession>
<keyword evidence="4 11" id="KW-0347">Helicase</keyword>
<evidence type="ECO:0000256" key="11">
    <source>
        <dbReference type="PROSITE-ProRule" id="PRU00560"/>
    </source>
</evidence>
<dbReference type="RefSeq" id="WP_190999419.1">
    <property type="nucleotide sequence ID" value="NZ_JACXSI010000046.1"/>
</dbReference>
<name>A0A927HCC4_9BACI</name>
<gene>
    <name evidence="14" type="ORF">IEO70_16205</name>
</gene>
<dbReference type="GO" id="GO:0003677">
    <property type="term" value="F:DNA binding"/>
    <property type="evidence" value="ECO:0007669"/>
    <property type="project" value="UniProtKB-KW"/>
</dbReference>
<dbReference type="GO" id="GO:0005829">
    <property type="term" value="C:cytosol"/>
    <property type="evidence" value="ECO:0007669"/>
    <property type="project" value="TreeGrafter"/>
</dbReference>
<dbReference type="GO" id="GO:0043138">
    <property type="term" value="F:3'-5' DNA helicase activity"/>
    <property type="evidence" value="ECO:0007669"/>
    <property type="project" value="UniProtKB-EC"/>
</dbReference>
<keyword evidence="5 11" id="KW-0067">ATP-binding</keyword>
<evidence type="ECO:0000256" key="3">
    <source>
        <dbReference type="ARBA" id="ARBA00022801"/>
    </source>
</evidence>
<organism evidence="14 15">
    <name type="scientific">Peribacillus faecalis</name>
    <dbReference type="NCBI Taxonomy" id="2772559"/>
    <lineage>
        <taxon>Bacteria</taxon>
        <taxon>Bacillati</taxon>
        <taxon>Bacillota</taxon>
        <taxon>Bacilli</taxon>
        <taxon>Bacillales</taxon>
        <taxon>Bacillaceae</taxon>
        <taxon>Peribacillus</taxon>
    </lineage>
</organism>
<dbReference type="GO" id="GO:0016787">
    <property type="term" value="F:hydrolase activity"/>
    <property type="evidence" value="ECO:0007669"/>
    <property type="project" value="UniProtKB-UniRule"/>
</dbReference>
<keyword evidence="15" id="KW-1185">Reference proteome</keyword>
<dbReference type="Proteomes" id="UP000602076">
    <property type="component" value="Unassembled WGS sequence"/>
</dbReference>